<dbReference type="PANTHER" id="PTHR43394">
    <property type="entry name" value="ATP-DEPENDENT PERMEASE MDL1, MITOCHONDRIAL"/>
    <property type="match status" value="1"/>
</dbReference>
<dbReference type="GO" id="GO:0015421">
    <property type="term" value="F:ABC-type oligopeptide transporter activity"/>
    <property type="evidence" value="ECO:0007669"/>
    <property type="project" value="TreeGrafter"/>
</dbReference>
<keyword evidence="4" id="KW-0378">Hydrolase</keyword>
<dbReference type="Gene3D" id="3.40.50.300">
    <property type="entry name" value="P-loop containing nucleotide triphosphate hydrolases"/>
    <property type="match status" value="1"/>
</dbReference>
<dbReference type="InterPro" id="IPR003593">
    <property type="entry name" value="AAA+_ATPase"/>
</dbReference>
<accession>A0A371CWZ6</accession>
<dbReference type="InterPro" id="IPR039421">
    <property type="entry name" value="Type_1_exporter"/>
</dbReference>
<sequence>MVCRKDDSLCRSGTKYHSIGGASRSSSCPSRQHALLYRPQTHIKRSRLGVWDFYEEIEVDRPRLALAPLLAKLRELVDCLPYLVRVFKDVLSIPGCAPLVLIYAMAQLGDALVPAIAIWFQGQLLSITQTAVETRTVDKERLLRIAAGRIACTTAGFFFERIQRTVEKPLNAHIRRWWALHCFHAYARLDYPTYNKTEVKRQLQDTTDDYYGQSVVWRTLELVTDIVSIITRLVAQTLVLVQVLRGQPDGPLLAVLTLSAEAVVYAARMPVFQSARIWLARTVNDDFMKMKAWKNVVRDSSHRKEFVAGNLGEHATAEFKKASERVGDKDADWSEWEDQLYWPIPSIWAMIQIIFTFRAAQYPASIPISLASLSLVQDAATKFVWSFHAIIYRTRGIEHQLTAVKKVYEVVKIENMVAEGTIPFPEEASQIRSGVALEFRNVSFKYPEAEKYALRNISFSVGPGELCVIVGGNGSGKSTILKLVTRLYDPEEGQILFGGHDIRTLKLYDLRQAISVLFQDYTIFPLSIRDNIAMGDPATSYDDDRVRLAARLAGAETFVDKLPEGFNTYLDSPVSAEYSSTSEGDTLLTGRKVNYDALRAAAGVKSTEATALSGGQQQRLAVARTFMRSIVQEDSQVGLLLFDEPSAALDPAAEHDLFERLQKLRGNKTMVFSSHRFGNLTKHADLILYMDESGIVESGTHGALLKSDGEYARLWKLQAQAFI</sequence>
<dbReference type="GO" id="GO:0005524">
    <property type="term" value="F:ATP binding"/>
    <property type="evidence" value="ECO:0007669"/>
    <property type="project" value="UniProtKB-KW"/>
</dbReference>
<protein>
    <submittedName>
        <fullName evidence="4">P-loop containing nucleoside triphosphate hydrolase protein</fullName>
    </submittedName>
</protein>
<dbReference type="InterPro" id="IPR027417">
    <property type="entry name" value="P-loop_NTPase"/>
</dbReference>
<dbReference type="SUPFAM" id="SSF52540">
    <property type="entry name" value="P-loop containing nucleoside triphosphate hydrolases"/>
    <property type="match status" value="1"/>
</dbReference>
<gene>
    <name evidence="4" type="ORF">OH76DRAFT_1457886</name>
</gene>
<proteinExistence type="predicted"/>
<reference evidence="4 5" key="1">
    <citation type="journal article" date="2018" name="Biotechnol. Biofuels">
        <title>Integrative visual omics of the white-rot fungus Polyporus brumalis exposes the biotechnological potential of its oxidative enzymes for delignifying raw plant biomass.</title>
        <authorList>
            <person name="Miyauchi S."/>
            <person name="Rancon A."/>
            <person name="Drula E."/>
            <person name="Hage H."/>
            <person name="Chaduli D."/>
            <person name="Favel A."/>
            <person name="Grisel S."/>
            <person name="Henrissat B."/>
            <person name="Herpoel-Gimbert I."/>
            <person name="Ruiz-Duenas F.J."/>
            <person name="Chevret D."/>
            <person name="Hainaut M."/>
            <person name="Lin J."/>
            <person name="Wang M."/>
            <person name="Pangilinan J."/>
            <person name="Lipzen A."/>
            <person name="Lesage-Meessen L."/>
            <person name="Navarro D."/>
            <person name="Riley R."/>
            <person name="Grigoriev I.V."/>
            <person name="Zhou S."/>
            <person name="Raouche S."/>
            <person name="Rosso M.N."/>
        </authorList>
    </citation>
    <scope>NUCLEOTIDE SEQUENCE [LARGE SCALE GENOMIC DNA]</scope>
    <source>
        <strain evidence="4 5">BRFM 1820</strain>
    </source>
</reference>
<dbReference type="Pfam" id="PF00005">
    <property type="entry name" value="ABC_tran"/>
    <property type="match status" value="1"/>
</dbReference>
<dbReference type="Proteomes" id="UP000256964">
    <property type="component" value="Unassembled WGS sequence"/>
</dbReference>
<evidence type="ECO:0000256" key="2">
    <source>
        <dbReference type="ARBA" id="ARBA00022840"/>
    </source>
</evidence>
<dbReference type="InterPro" id="IPR003439">
    <property type="entry name" value="ABC_transporter-like_ATP-bd"/>
</dbReference>
<keyword evidence="1" id="KW-0547">Nucleotide-binding</keyword>
<dbReference type="OrthoDB" id="6500128at2759"/>
<organism evidence="4 5">
    <name type="scientific">Lentinus brumalis</name>
    <dbReference type="NCBI Taxonomy" id="2498619"/>
    <lineage>
        <taxon>Eukaryota</taxon>
        <taxon>Fungi</taxon>
        <taxon>Dikarya</taxon>
        <taxon>Basidiomycota</taxon>
        <taxon>Agaricomycotina</taxon>
        <taxon>Agaricomycetes</taxon>
        <taxon>Polyporales</taxon>
        <taxon>Polyporaceae</taxon>
        <taxon>Lentinus</taxon>
    </lineage>
</organism>
<evidence type="ECO:0000256" key="1">
    <source>
        <dbReference type="ARBA" id="ARBA00022741"/>
    </source>
</evidence>
<evidence type="ECO:0000313" key="5">
    <source>
        <dbReference type="Proteomes" id="UP000256964"/>
    </source>
</evidence>
<feature type="domain" description="ABC transporter" evidence="3">
    <location>
        <begin position="437"/>
        <end position="717"/>
    </location>
</feature>
<evidence type="ECO:0000313" key="4">
    <source>
        <dbReference type="EMBL" id="RDX44813.1"/>
    </source>
</evidence>
<dbReference type="PANTHER" id="PTHR43394:SF1">
    <property type="entry name" value="ATP-BINDING CASSETTE SUB-FAMILY B MEMBER 10, MITOCHONDRIAL"/>
    <property type="match status" value="1"/>
</dbReference>
<evidence type="ECO:0000259" key="3">
    <source>
        <dbReference type="PROSITE" id="PS50893"/>
    </source>
</evidence>
<dbReference type="GO" id="GO:0016887">
    <property type="term" value="F:ATP hydrolysis activity"/>
    <property type="evidence" value="ECO:0007669"/>
    <property type="project" value="InterPro"/>
</dbReference>
<dbReference type="AlphaFoldDB" id="A0A371CWZ6"/>
<dbReference type="SMART" id="SM00382">
    <property type="entry name" value="AAA"/>
    <property type="match status" value="1"/>
</dbReference>
<keyword evidence="2" id="KW-0067">ATP-binding</keyword>
<dbReference type="STRING" id="139420.A0A371CWZ6"/>
<dbReference type="PROSITE" id="PS00211">
    <property type="entry name" value="ABC_TRANSPORTER_1"/>
    <property type="match status" value="1"/>
</dbReference>
<dbReference type="EMBL" id="KZ857445">
    <property type="protein sequence ID" value="RDX44813.1"/>
    <property type="molecule type" value="Genomic_DNA"/>
</dbReference>
<dbReference type="PROSITE" id="PS50893">
    <property type="entry name" value="ABC_TRANSPORTER_2"/>
    <property type="match status" value="1"/>
</dbReference>
<name>A0A371CWZ6_9APHY</name>
<dbReference type="InterPro" id="IPR017871">
    <property type="entry name" value="ABC_transporter-like_CS"/>
</dbReference>
<keyword evidence="5" id="KW-1185">Reference proteome</keyword>